<evidence type="ECO:0000313" key="4">
    <source>
        <dbReference type="Proteomes" id="UP001183226"/>
    </source>
</evidence>
<dbReference type="SUPFAM" id="SSF51735">
    <property type="entry name" value="NAD(P)-binding Rossmann-fold domains"/>
    <property type="match status" value="1"/>
</dbReference>
<feature type="region of interest" description="Disordered" evidence="2">
    <location>
        <begin position="1"/>
        <end position="38"/>
    </location>
</feature>
<dbReference type="InterPro" id="IPR020904">
    <property type="entry name" value="Sc_DH/Rdtase_CS"/>
</dbReference>
<gene>
    <name evidence="3" type="ORF">RM446_08800</name>
</gene>
<keyword evidence="4" id="KW-1185">Reference proteome</keyword>
<dbReference type="NCBIfam" id="TIGR01963">
    <property type="entry name" value="PHB_DH"/>
    <property type="match status" value="1"/>
</dbReference>
<reference evidence="4" key="1">
    <citation type="submission" date="2023-07" db="EMBL/GenBank/DDBJ databases">
        <title>30 novel species of actinomycetes from the DSMZ collection.</title>
        <authorList>
            <person name="Nouioui I."/>
        </authorList>
    </citation>
    <scope>NUCLEOTIDE SEQUENCE [LARGE SCALE GENOMIC DNA]</scope>
    <source>
        <strain evidence="4">DSM 45055</strain>
    </source>
</reference>
<keyword evidence="3" id="KW-0560">Oxidoreductase</keyword>
<dbReference type="InterPro" id="IPR050259">
    <property type="entry name" value="SDR"/>
</dbReference>
<proteinExistence type="inferred from homology"/>
<sequence length="284" mass="29059">MTTRESPRAAPSAPPAAAAGRTPVEPLPADSAAAARGPDLRGRTAVVTGAAGGIGRACAERLSASGAAVLLVDRDADGVQALEEAGTGTAAPVDLTDLDAAAEVARGADILVNNAGVQTVAPIEEFPPDRFALILRLMLEAPFRLVQAALPHMYAQGWGRIVNISSVHGLRASPYKSAYVSAKHGLEGFSKVAAVEGAARGVTSNCINPGYVRTPLVEAQIAEQARAHAIPEDEVVEAVLLARSPLKRLIEPAEVAAMAAYLCGPEASYVNGASLAMDGAWSAS</sequence>
<dbReference type="EC" id="1.1.1.30" evidence="3"/>
<comment type="caution">
    <text evidence="3">The sequence shown here is derived from an EMBL/GenBank/DDBJ whole genome shotgun (WGS) entry which is preliminary data.</text>
</comment>
<dbReference type="InterPro" id="IPR011294">
    <property type="entry name" value="3-OHbutyrate_DH"/>
</dbReference>
<dbReference type="PANTHER" id="PTHR42879:SF2">
    <property type="entry name" value="3-OXOACYL-[ACYL-CARRIER-PROTEIN] REDUCTASE FABG"/>
    <property type="match status" value="1"/>
</dbReference>
<dbReference type="PROSITE" id="PS00061">
    <property type="entry name" value="ADH_SHORT"/>
    <property type="match status" value="1"/>
</dbReference>
<dbReference type="InterPro" id="IPR036291">
    <property type="entry name" value="NAD(P)-bd_dom_sf"/>
</dbReference>
<feature type="compositionally biased region" description="Low complexity" evidence="2">
    <location>
        <begin position="8"/>
        <end position="19"/>
    </location>
</feature>
<comment type="similarity">
    <text evidence="1">Belongs to the short-chain dehydrogenases/reductases (SDR) family.</text>
</comment>
<dbReference type="PRINTS" id="PR00080">
    <property type="entry name" value="SDRFAMILY"/>
</dbReference>
<dbReference type="PRINTS" id="PR00081">
    <property type="entry name" value="GDHRDH"/>
</dbReference>
<dbReference type="Pfam" id="PF13561">
    <property type="entry name" value="adh_short_C2"/>
    <property type="match status" value="1"/>
</dbReference>
<accession>A0ABU2KSE3</accession>
<evidence type="ECO:0000256" key="2">
    <source>
        <dbReference type="SAM" id="MobiDB-lite"/>
    </source>
</evidence>
<dbReference type="EMBL" id="JAVREK010000007">
    <property type="protein sequence ID" value="MDT0302206.1"/>
    <property type="molecule type" value="Genomic_DNA"/>
</dbReference>
<dbReference type="Gene3D" id="3.40.50.720">
    <property type="entry name" value="NAD(P)-binding Rossmann-like Domain"/>
    <property type="match status" value="1"/>
</dbReference>
<organism evidence="3 4">
    <name type="scientific">Streptomonospora wellingtoniae</name>
    <dbReference type="NCBI Taxonomy" id="3075544"/>
    <lineage>
        <taxon>Bacteria</taxon>
        <taxon>Bacillati</taxon>
        <taxon>Actinomycetota</taxon>
        <taxon>Actinomycetes</taxon>
        <taxon>Streptosporangiales</taxon>
        <taxon>Nocardiopsidaceae</taxon>
        <taxon>Streptomonospora</taxon>
    </lineage>
</organism>
<dbReference type="PANTHER" id="PTHR42879">
    <property type="entry name" value="3-OXOACYL-(ACYL-CARRIER-PROTEIN) REDUCTASE"/>
    <property type="match status" value="1"/>
</dbReference>
<name>A0ABU2KSE3_9ACTN</name>
<evidence type="ECO:0000256" key="1">
    <source>
        <dbReference type="ARBA" id="ARBA00006484"/>
    </source>
</evidence>
<evidence type="ECO:0000313" key="3">
    <source>
        <dbReference type="EMBL" id="MDT0302206.1"/>
    </source>
</evidence>
<dbReference type="NCBIfam" id="NF009093">
    <property type="entry name" value="PRK12429.1"/>
    <property type="match status" value="1"/>
</dbReference>
<dbReference type="InterPro" id="IPR002347">
    <property type="entry name" value="SDR_fam"/>
</dbReference>
<dbReference type="Proteomes" id="UP001183226">
    <property type="component" value="Unassembled WGS sequence"/>
</dbReference>
<dbReference type="RefSeq" id="WP_311544695.1">
    <property type="nucleotide sequence ID" value="NZ_JAVREK010000007.1"/>
</dbReference>
<dbReference type="GO" id="GO:0003858">
    <property type="term" value="F:3-hydroxybutyrate dehydrogenase activity"/>
    <property type="evidence" value="ECO:0007669"/>
    <property type="project" value="UniProtKB-EC"/>
</dbReference>
<protein>
    <submittedName>
        <fullName evidence="3">3-hydroxybutyrate dehydrogenase</fullName>
        <ecNumber evidence="3">1.1.1.30</ecNumber>
    </submittedName>
</protein>